<reference evidence="5 6" key="1">
    <citation type="submission" date="2018-12" db="EMBL/GenBank/DDBJ databases">
        <authorList>
            <person name="Yu L."/>
        </authorList>
    </citation>
    <scope>NUCLEOTIDE SEQUENCE [LARGE SCALE GENOMIC DNA]</scope>
    <source>
        <strain evidence="5 6">HAW-EB2</strain>
    </source>
</reference>
<evidence type="ECO:0000313" key="5">
    <source>
        <dbReference type="EMBL" id="RTR36905.1"/>
    </source>
</evidence>
<keyword evidence="1" id="KW-0547">Nucleotide-binding</keyword>
<keyword evidence="3" id="KW-0067">ATP-binding</keyword>
<keyword evidence="2 5" id="KW-0378">Hydrolase</keyword>
<evidence type="ECO:0000256" key="1">
    <source>
        <dbReference type="ARBA" id="ARBA00022741"/>
    </source>
</evidence>
<name>A0A3S0ILH2_9GAMM</name>
<organism evidence="5 6">
    <name type="scientific">Shewanella canadensis</name>
    <dbReference type="NCBI Taxonomy" id="271096"/>
    <lineage>
        <taxon>Bacteria</taxon>
        <taxon>Pseudomonadati</taxon>
        <taxon>Pseudomonadota</taxon>
        <taxon>Gammaproteobacteria</taxon>
        <taxon>Alteromonadales</taxon>
        <taxon>Shewanellaceae</taxon>
        <taxon>Shewanella</taxon>
    </lineage>
</organism>
<dbReference type="EMBL" id="RXNU01000017">
    <property type="protein sequence ID" value="RTR36905.1"/>
    <property type="molecule type" value="Genomic_DNA"/>
</dbReference>
<dbReference type="PANTHER" id="PTHR34698">
    <property type="entry name" value="5-OXOPROLINASE SUBUNIT B"/>
    <property type="match status" value="1"/>
</dbReference>
<dbReference type="InterPro" id="IPR029000">
    <property type="entry name" value="Cyclophilin-like_dom_sf"/>
</dbReference>
<dbReference type="RefSeq" id="WP_126523068.1">
    <property type="nucleotide sequence ID" value="NZ_RXNU01000017.1"/>
</dbReference>
<feature type="domain" description="Carboxyltransferase" evidence="4">
    <location>
        <begin position="7"/>
        <end position="209"/>
    </location>
</feature>
<evidence type="ECO:0000259" key="4">
    <source>
        <dbReference type="SMART" id="SM00796"/>
    </source>
</evidence>
<dbReference type="SMART" id="SM00796">
    <property type="entry name" value="AHS1"/>
    <property type="match status" value="1"/>
</dbReference>
<dbReference type="EC" id="3.5.2.9" evidence="5"/>
<comment type="caution">
    <text evidence="5">The sequence shown here is derived from an EMBL/GenBank/DDBJ whole genome shotgun (WGS) entry which is preliminary data.</text>
</comment>
<dbReference type="AlphaFoldDB" id="A0A3S0ILH2"/>
<dbReference type="NCBIfam" id="TIGR00370">
    <property type="entry name" value="5-oxoprolinase subunit PxpB"/>
    <property type="match status" value="1"/>
</dbReference>
<accession>A0A3S0ILH2</accession>
<protein>
    <submittedName>
        <fullName evidence="5">5-oxoprolinase subunit PxpB</fullName>
        <ecNumber evidence="5">3.5.2.9</ecNumber>
    </submittedName>
</protein>
<dbReference type="Proteomes" id="UP000267448">
    <property type="component" value="Unassembled WGS sequence"/>
</dbReference>
<proteinExistence type="predicted"/>
<evidence type="ECO:0000256" key="3">
    <source>
        <dbReference type="ARBA" id="ARBA00022840"/>
    </source>
</evidence>
<dbReference type="Pfam" id="PF02682">
    <property type="entry name" value="CT_C_D"/>
    <property type="match status" value="1"/>
</dbReference>
<dbReference type="PANTHER" id="PTHR34698:SF2">
    <property type="entry name" value="5-OXOPROLINASE SUBUNIT B"/>
    <property type="match status" value="1"/>
</dbReference>
<gene>
    <name evidence="5" type="primary">pxpB</name>
    <name evidence="5" type="ORF">EKG38_21640</name>
</gene>
<sequence>MTTEQSPKVFRLGESAVVIDCTNDFPQASRLCIQRKIWWLADRCRQTDEFIDIVPGMSNLTLFVKSTNRINYWLAQLGTLWLQAKEMSLSGRNVEIPLVYGGEFGPDLEQVAKYHQLSCEEVIRRHSSGKYTVLFLGFQPGFPYLDGLDSSLFTPRLAVPRLSIPAGSVGIGGNQTGIYPASAPGGWQLIGRTNIPLFTPQSIGSPTLVEPGDTVQFIPVTSLEFKAK</sequence>
<evidence type="ECO:0000256" key="2">
    <source>
        <dbReference type="ARBA" id="ARBA00022801"/>
    </source>
</evidence>
<evidence type="ECO:0000313" key="6">
    <source>
        <dbReference type="Proteomes" id="UP000267448"/>
    </source>
</evidence>
<dbReference type="GO" id="GO:0017168">
    <property type="term" value="F:5-oxoprolinase (ATP-hydrolyzing) activity"/>
    <property type="evidence" value="ECO:0007669"/>
    <property type="project" value="UniProtKB-EC"/>
</dbReference>
<dbReference type="InterPro" id="IPR003833">
    <property type="entry name" value="CT_C_D"/>
</dbReference>
<dbReference type="SUPFAM" id="SSF50891">
    <property type="entry name" value="Cyclophilin-like"/>
    <property type="match status" value="1"/>
</dbReference>
<dbReference type="GO" id="GO:0005524">
    <property type="term" value="F:ATP binding"/>
    <property type="evidence" value="ECO:0007669"/>
    <property type="project" value="UniProtKB-KW"/>
</dbReference>
<dbReference type="Gene3D" id="2.40.100.10">
    <property type="entry name" value="Cyclophilin-like"/>
    <property type="match status" value="1"/>
</dbReference>
<keyword evidence="6" id="KW-1185">Reference proteome</keyword>
<dbReference type="OrthoDB" id="9778567at2"/>
<dbReference type="InterPro" id="IPR010016">
    <property type="entry name" value="PxpB"/>
</dbReference>